<reference evidence="2 3" key="1">
    <citation type="submission" date="2018-09" db="EMBL/GenBank/DDBJ databases">
        <title>Genome sequencing of strain 6GH32-13.</title>
        <authorList>
            <person name="Weon H.-Y."/>
            <person name="Heo J."/>
            <person name="Kwon S.-W."/>
        </authorList>
    </citation>
    <scope>NUCLEOTIDE SEQUENCE [LARGE SCALE GENOMIC DNA]</scope>
    <source>
        <strain evidence="2 3">5GH32-13</strain>
    </source>
</reference>
<name>A0A3B7MPH3_9BACT</name>
<feature type="compositionally biased region" description="Low complexity" evidence="1">
    <location>
        <begin position="185"/>
        <end position="258"/>
    </location>
</feature>
<evidence type="ECO:0000256" key="1">
    <source>
        <dbReference type="SAM" id="MobiDB-lite"/>
    </source>
</evidence>
<feature type="region of interest" description="Disordered" evidence="1">
    <location>
        <begin position="185"/>
        <end position="260"/>
    </location>
</feature>
<dbReference type="AlphaFoldDB" id="A0A3B7MPH3"/>
<organism evidence="2 3">
    <name type="scientific">Paraflavitalea soli</name>
    <dbReference type="NCBI Taxonomy" id="2315862"/>
    <lineage>
        <taxon>Bacteria</taxon>
        <taxon>Pseudomonadati</taxon>
        <taxon>Bacteroidota</taxon>
        <taxon>Chitinophagia</taxon>
        <taxon>Chitinophagales</taxon>
        <taxon>Chitinophagaceae</taxon>
        <taxon>Paraflavitalea</taxon>
    </lineage>
</organism>
<keyword evidence="3" id="KW-1185">Reference proteome</keyword>
<dbReference type="OrthoDB" id="9960811at2"/>
<evidence type="ECO:0000313" key="3">
    <source>
        <dbReference type="Proteomes" id="UP000263900"/>
    </source>
</evidence>
<dbReference type="Proteomes" id="UP000263900">
    <property type="component" value="Chromosome"/>
</dbReference>
<accession>A0A3B7MPH3</accession>
<sequence length="505" mass="54718">MTGCIGNGRLTRRYYSETTTTVGKDTILKEVSVFGNIQPEPIVIPGKFIPKTAFDLSPEGQKALIQAIASKETTSDAIIKVLRQPLSETTPQEPAKFIDLTKFTRIITLTSKKLSVLEADRISTLDIGLKSNTPLLKFTGCDKIVTNYLTADLGKLTLTRTLTGELGGSFGLNQTNTTSTQLVNGSTLNNTSGGGTTITNVDGNTTNNSNTNVSGGQTTVAGGSTNSSTTDVGTTSNSSTTGSSNTNTNGATGQTGFTSGVNGKLTGSRSFYEEVGLRQRYINLSAYMAPDSSMHFYQESISGVDISGNIIASISMAFIGNVTEKTAIKFSNLFTDGKPSDPDKIKSSHLVFSYPAIDEDVRLKVSFNTTVRKVKKRHRTISESDDEMIRLVGNVDSTGYITLLSKQEITPLLWYFSAFDKQGKYVGTLEIEGPENSAELYAGPLYFSSYESSAEFIQWLKSSYKKIEECCFKIGPEARKYKLKSSSGPLTAEFVSNLQFRIYGR</sequence>
<evidence type="ECO:0000313" key="2">
    <source>
        <dbReference type="EMBL" id="AXY72551.1"/>
    </source>
</evidence>
<dbReference type="EMBL" id="CP032157">
    <property type="protein sequence ID" value="AXY72551.1"/>
    <property type="molecule type" value="Genomic_DNA"/>
</dbReference>
<dbReference type="KEGG" id="pseg:D3H65_00525"/>
<gene>
    <name evidence="2" type="ORF">D3H65_00525</name>
</gene>
<proteinExistence type="predicted"/>
<protein>
    <submittedName>
        <fullName evidence="2">Uncharacterized protein</fullName>
    </submittedName>
</protein>